<accession>A0A8B6X8H5</accession>
<proteinExistence type="predicted"/>
<protein>
    <submittedName>
        <fullName evidence="3">Molybdopterin-dependent oxidoreductase</fullName>
    </submittedName>
</protein>
<name>A0A8B6X8H5_9BURK</name>
<dbReference type="AlphaFoldDB" id="A0A8B6X8H5"/>
<evidence type="ECO:0000313" key="3">
    <source>
        <dbReference type="RefSeq" id="WP_034411474.1"/>
    </source>
</evidence>
<dbReference type="Pfam" id="PF00174">
    <property type="entry name" value="Oxidored_molyb"/>
    <property type="match status" value="1"/>
</dbReference>
<dbReference type="OrthoDB" id="9795587at2"/>
<dbReference type="SUPFAM" id="SSF56524">
    <property type="entry name" value="Oxidoreductase molybdopterin-binding domain"/>
    <property type="match status" value="1"/>
</dbReference>
<dbReference type="InterPro" id="IPR006311">
    <property type="entry name" value="TAT_signal"/>
</dbReference>
<dbReference type="PANTHER" id="PTHR43032:SF2">
    <property type="entry name" value="BLL0505 PROTEIN"/>
    <property type="match status" value="1"/>
</dbReference>
<dbReference type="RefSeq" id="WP_034411474.1">
    <property type="nucleotide sequence ID" value="NZ_AXWS01000013.1"/>
</dbReference>
<reference evidence="3" key="1">
    <citation type="journal article" date="1997" name="Cell">
        <title>Molecular basis of sulfite oxidase deficiency from the structure of sulfite oxidase.</title>
        <authorList>
            <person name="Kisker C."/>
            <person name="Schindelin H."/>
            <person name="Pacheco A."/>
            <person name="Wehbi W.A."/>
            <person name="Garrett R.M."/>
            <person name="Rajagopalan K.V."/>
            <person name="Enemark J.H."/>
            <person name="Rees D.C."/>
        </authorList>
    </citation>
    <scope>NUCLEOTIDE SEQUENCE</scope>
</reference>
<dbReference type="Proteomes" id="UP000675920">
    <property type="component" value="Unplaced"/>
</dbReference>
<organism evidence="2 3">
    <name type="scientific">Derxia gummosa DSM 723</name>
    <dbReference type="NCBI Taxonomy" id="1121388"/>
    <lineage>
        <taxon>Bacteria</taxon>
        <taxon>Pseudomonadati</taxon>
        <taxon>Pseudomonadota</taxon>
        <taxon>Betaproteobacteria</taxon>
        <taxon>Burkholderiales</taxon>
        <taxon>Alcaligenaceae</taxon>
        <taxon>Derxia</taxon>
    </lineage>
</organism>
<dbReference type="PROSITE" id="PS51318">
    <property type="entry name" value="TAT"/>
    <property type="match status" value="1"/>
</dbReference>
<dbReference type="Gene3D" id="3.90.420.10">
    <property type="entry name" value="Oxidoreductase, molybdopterin-binding domain"/>
    <property type="match status" value="1"/>
</dbReference>
<dbReference type="InterPro" id="IPR000572">
    <property type="entry name" value="OxRdtase_Mopterin-bd_dom"/>
</dbReference>
<sequence>MSDPRKSAPPRAALLDVLGDGLRRLRRDASRLDLPEPARRRLLGGGLTLGGLSLLSGCGISDEPSVEAALMTVSRFNDRVQGALFGPDRLAPTYPDSMIVRPFPFNAFYGEAMAPDVDAGDWRLEVGGKVTEPGRWTLAALRALPQTGHTTRHICVEGWSAIGNWSGVPLGLFLRRVGADLGAKYVALRCADGYYNGIDMPSALHPQTLLVLDQDGGPLPRRNGAPLKLRVPTKLGYKNPKHIVALTVTDDRPGGYWEDQGYNWFGGS</sequence>
<feature type="domain" description="Oxidoreductase molybdopterin-binding" evidence="1">
    <location>
        <begin position="114"/>
        <end position="257"/>
    </location>
</feature>
<dbReference type="InterPro" id="IPR036374">
    <property type="entry name" value="OxRdtase_Mopterin-bd_sf"/>
</dbReference>
<evidence type="ECO:0000313" key="2">
    <source>
        <dbReference type="Proteomes" id="UP000675920"/>
    </source>
</evidence>
<reference evidence="3" key="2">
    <citation type="submission" date="2025-08" db="UniProtKB">
        <authorList>
            <consortium name="RefSeq"/>
        </authorList>
    </citation>
    <scope>IDENTIFICATION</scope>
</reference>
<dbReference type="PANTHER" id="PTHR43032">
    <property type="entry name" value="PROTEIN-METHIONINE-SULFOXIDE REDUCTASE"/>
    <property type="match status" value="1"/>
</dbReference>
<evidence type="ECO:0000259" key="1">
    <source>
        <dbReference type="Pfam" id="PF00174"/>
    </source>
</evidence>
<keyword evidence="2" id="KW-1185">Reference proteome</keyword>